<reference evidence="2 3" key="2">
    <citation type="journal article" date="2020" name="Cell Rep.">
        <title>Acquisition and Adaptation of Ultra-small Parasitic Reduced Genome Bacteria to Mammalian Hosts.</title>
        <authorList>
            <person name="McLean J.S."/>
            <person name="Bor B."/>
            <person name="Kerns K.A."/>
            <person name="Liu Q."/>
            <person name="To T.T."/>
            <person name="Solden L."/>
            <person name="Hendrickson E.L."/>
            <person name="Wrighton K."/>
            <person name="Shi W."/>
            <person name="He X."/>
        </authorList>
    </citation>
    <scope>NUCLEOTIDE SEQUENCE [LARGE SCALE GENOMIC DNA]</scope>
    <source>
        <strain evidence="2 3">TM7_G3_2_Rum_HOT_351B</strain>
    </source>
</reference>
<proteinExistence type="predicted"/>
<feature type="transmembrane region" description="Helical" evidence="1">
    <location>
        <begin position="69"/>
        <end position="88"/>
    </location>
</feature>
<gene>
    <name evidence="2" type="ORF">G3RUM_00008</name>
</gene>
<keyword evidence="1" id="KW-0472">Membrane</keyword>
<comment type="caution">
    <text evidence="2">The sequence shown here is derived from an EMBL/GenBank/DDBJ whole genome shotgun (WGS) entry which is preliminary data.</text>
</comment>
<keyword evidence="1" id="KW-0812">Transmembrane</keyword>
<feature type="transmembrane region" description="Helical" evidence="1">
    <location>
        <begin position="108"/>
        <end position="129"/>
    </location>
</feature>
<protein>
    <submittedName>
        <fullName evidence="2">Uncharacterized protein</fullName>
    </submittedName>
</protein>
<accession>A0ABY0FP50</accession>
<evidence type="ECO:0000313" key="2">
    <source>
        <dbReference type="EMBL" id="RYC75078.1"/>
    </source>
</evidence>
<dbReference type="Proteomes" id="UP001191019">
    <property type="component" value="Unassembled WGS sequence"/>
</dbReference>
<dbReference type="RefSeq" id="WP_129734182.1">
    <property type="nucleotide sequence ID" value="NZ_PRLM01000001.1"/>
</dbReference>
<keyword evidence="1" id="KW-1133">Transmembrane helix</keyword>
<keyword evidence="3" id="KW-1185">Reference proteome</keyword>
<evidence type="ECO:0000313" key="3">
    <source>
        <dbReference type="Proteomes" id="UP001191019"/>
    </source>
</evidence>
<sequence>MVDKATEAEWEKSKRIEAERMKAVRALETEKSDSANVAYLDPQTTKVKGWSSDKNVILASIERLGNRSVVLAVAGVALGVVGYGGGMVTSSFQLGMAGVMISGLPSGAGFICLGLAVLMAVITIGSEIWRKVKHKQRVGAAFGSAIGAIVIVVVYVLIRWLIIRFG</sequence>
<reference evidence="2 3" key="1">
    <citation type="journal article" date="2018" name="bioRxiv">
        <title>Evidence of independent acquisition and adaption of ultra-small bacteria to human hosts across the highly diverse yet reduced genomes of the phylum Saccharibacteria.</title>
        <authorList>
            <person name="McLean J.S."/>
            <person name="Bor B."/>
            <person name="To T.T."/>
            <person name="Liu Q."/>
            <person name="Kearns K.A."/>
            <person name="Solden L.M."/>
            <person name="Wrighton K.C."/>
            <person name="He X."/>
            <person name="Shi W."/>
        </authorList>
    </citation>
    <scope>NUCLEOTIDE SEQUENCE [LARGE SCALE GENOMIC DNA]</scope>
    <source>
        <strain evidence="2 3">TM7_G3_2_Rum_HOT_351B</strain>
    </source>
</reference>
<dbReference type="EMBL" id="PRLM01000001">
    <property type="protein sequence ID" value="RYC75078.1"/>
    <property type="molecule type" value="Genomic_DNA"/>
</dbReference>
<organism evidence="2 3">
    <name type="scientific">Candidatus Nanosyncoccus alces</name>
    <dbReference type="NCBI Taxonomy" id="2171997"/>
    <lineage>
        <taxon>Bacteria</taxon>
        <taxon>Candidatus Saccharimonadota</taxon>
        <taxon>Candidatus Nanosyncoccalia</taxon>
        <taxon>Candidatus Nanosyncoccales</taxon>
        <taxon>Candidatus Nanosyncoccaceae</taxon>
        <taxon>Candidatus Nanosyncoccus</taxon>
    </lineage>
</organism>
<evidence type="ECO:0000256" key="1">
    <source>
        <dbReference type="SAM" id="Phobius"/>
    </source>
</evidence>
<feature type="transmembrane region" description="Helical" evidence="1">
    <location>
        <begin position="141"/>
        <end position="162"/>
    </location>
</feature>
<name>A0ABY0FP50_9BACT</name>